<feature type="transmembrane region" description="Helical" evidence="7">
    <location>
        <begin position="55"/>
        <end position="79"/>
    </location>
</feature>
<evidence type="ECO:0000256" key="5">
    <source>
        <dbReference type="ARBA" id="ARBA00023136"/>
    </source>
</evidence>
<dbReference type="InterPro" id="IPR050833">
    <property type="entry name" value="Poly_Biosynth_Transport"/>
</dbReference>
<organism evidence="8 9">
    <name type="scientific">Nocardioides yefusunii</name>
    <dbReference type="NCBI Taxonomy" id="2500546"/>
    <lineage>
        <taxon>Bacteria</taxon>
        <taxon>Bacillati</taxon>
        <taxon>Actinomycetota</taxon>
        <taxon>Actinomycetes</taxon>
        <taxon>Propionibacteriales</taxon>
        <taxon>Nocardioidaceae</taxon>
        <taxon>Nocardioides</taxon>
    </lineage>
</organism>
<feature type="compositionally biased region" description="Low complexity" evidence="6">
    <location>
        <begin position="424"/>
        <end position="435"/>
    </location>
</feature>
<proteinExistence type="predicted"/>
<dbReference type="PANTHER" id="PTHR30250:SF11">
    <property type="entry name" value="O-ANTIGEN TRANSPORTER-RELATED"/>
    <property type="match status" value="1"/>
</dbReference>
<feature type="transmembrane region" description="Helical" evidence="7">
    <location>
        <begin position="365"/>
        <end position="384"/>
    </location>
</feature>
<dbReference type="Proteomes" id="UP001596098">
    <property type="component" value="Unassembled WGS sequence"/>
</dbReference>
<keyword evidence="2" id="KW-1003">Cell membrane</keyword>
<dbReference type="Pfam" id="PF01943">
    <property type="entry name" value="Polysacc_synt"/>
    <property type="match status" value="1"/>
</dbReference>
<keyword evidence="5 7" id="KW-0472">Membrane</keyword>
<dbReference type="RefSeq" id="WP_128221094.1">
    <property type="nucleotide sequence ID" value="NZ_CP034929.1"/>
</dbReference>
<dbReference type="InterPro" id="IPR002797">
    <property type="entry name" value="Polysacc_synth"/>
</dbReference>
<feature type="transmembrane region" description="Helical" evidence="7">
    <location>
        <begin position="295"/>
        <end position="317"/>
    </location>
</feature>
<evidence type="ECO:0000256" key="3">
    <source>
        <dbReference type="ARBA" id="ARBA00022692"/>
    </source>
</evidence>
<dbReference type="PANTHER" id="PTHR30250">
    <property type="entry name" value="PST FAMILY PREDICTED COLANIC ACID TRANSPORTER"/>
    <property type="match status" value="1"/>
</dbReference>
<feature type="transmembrane region" description="Helical" evidence="7">
    <location>
        <begin position="390"/>
        <end position="412"/>
    </location>
</feature>
<evidence type="ECO:0000256" key="4">
    <source>
        <dbReference type="ARBA" id="ARBA00022989"/>
    </source>
</evidence>
<feature type="transmembrane region" description="Helical" evidence="7">
    <location>
        <begin position="100"/>
        <end position="119"/>
    </location>
</feature>
<name>A0ABW1QXB5_9ACTN</name>
<reference evidence="9" key="1">
    <citation type="journal article" date="2019" name="Int. J. Syst. Evol. Microbiol.">
        <title>The Global Catalogue of Microorganisms (GCM) 10K type strain sequencing project: providing services to taxonomists for standard genome sequencing and annotation.</title>
        <authorList>
            <consortium name="The Broad Institute Genomics Platform"/>
            <consortium name="The Broad Institute Genome Sequencing Center for Infectious Disease"/>
            <person name="Wu L."/>
            <person name="Ma J."/>
        </authorList>
    </citation>
    <scope>NUCLEOTIDE SEQUENCE [LARGE SCALE GENOMIC DNA]</scope>
    <source>
        <strain evidence="9">DFY28</strain>
    </source>
</reference>
<feature type="transmembrane region" description="Helical" evidence="7">
    <location>
        <begin position="187"/>
        <end position="206"/>
    </location>
</feature>
<evidence type="ECO:0000256" key="2">
    <source>
        <dbReference type="ARBA" id="ARBA00022475"/>
    </source>
</evidence>
<evidence type="ECO:0000313" key="9">
    <source>
        <dbReference type="Proteomes" id="UP001596098"/>
    </source>
</evidence>
<feature type="transmembrane region" description="Helical" evidence="7">
    <location>
        <begin position="131"/>
        <end position="150"/>
    </location>
</feature>
<keyword evidence="4 7" id="KW-1133">Transmembrane helix</keyword>
<feature type="transmembrane region" description="Helical" evidence="7">
    <location>
        <begin position="21"/>
        <end position="43"/>
    </location>
</feature>
<gene>
    <name evidence="8" type="ORF">ACFPWU_06110</name>
</gene>
<feature type="region of interest" description="Disordered" evidence="6">
    <location>
        <begin position="417"/>
        <end position="443"/>
    </location>
</feature>
<dbReference type="EMBL" id="JBHSQI010000003">
    <property type="protein sequence ID" value="MFC6153239.1"/>
    <property type="molecule type" value="Genomic_DNA"/>
</dbReference>
<evidence type="ECO:0000256" key="6">
    <source>
        <dbReference type="SAM" id="MobiDB-lite"/>
    </source>
</evidence>
<feature type="transmembrane region" description="Helical" evidence="7">
    <location>
        <begin position="337"/>
        <end position="358"/>
    </location>
</feature>
<protein>
    <submittedName>
        <fullName evidence="8">Lipopolysaccharide biosynthesis protein</fullName>
    </submittedName>
</protein>
<sequence length="443" mass="46052">MTTTTAAQDDVPASRSRSAGLLAGGGGIAATMVIANGAFYALTMLSARLLGPAEYSALAAAMNLLLVLSVVSLGVQATAARRIALDATHAQEIEASVLRLSWRTGLGIGLALVVLSPLVKELLRLDDLSPALWLAAATVPSTVVGGYIGILQGERRWRDLSLLYLAASLRLPVGVVLLLWWPDVVTALVAVTLAGFLPILVGRHSLRNTRSGIVSMHRRGIRELVSEAARNSQALLSFMALSNVDVIVARAVLDPHEAGLYAAGAILSKTCAILPQFVVVVAFPSLASHTERIRALTRGLVLTAAIGLAATLGVTLLRPLALSVVGGGEFAEISADLPAFTLLGTCMAMVQLVVYAVLARQGRRSTWLIWICAAVLVLGGSTAATAQSLLVWGLCVTTALLVVLVATSFWIVRRPAPADDADSASDTTSGALDATNATAAPTH</sequence>
<evidence type="ECO:0000313" key="8">
    <source>
        <dbReference type="EMBL" id="MFC6153239.1"/>
    </source>
</evidence>
<feature type="transmembrane region" description="Helical" evidence="7">
    <location>
        <begin position="162"/>
        <end position="181"/>
    </location>
</feature>
<keyword evidence="9" id="KW-1185">Reference proteome</keyword>
<evidence type="ECO:0000256" key="7">
    <source>
        <dbReference type="SAM" id="Phobius"/>
    </source>
</evidence>
<comment type="subcellular location">
    <subcellularLocation>
        <location evidence="1">Cell membrane</location>
        <topology evidence="1">Multi-pass membrane protein</topology>
    </subcellularLocation>
</comment>
<accession>A0ABW1QXB5</accession>
<keyword evidence="3 7" id="KW-0812">Transmembrane</keyword>
<comment type="caution">
    <text evidence="8">The sequence shown here is derived from an EMBL/GenBank/DDBJ whole genome shotgun (WGS) entry which is preliminary data.</text>
</comment>
<evidence type="ECO:0000256" key="1">
    <source>
        <dbReference type="ARBA" id="ARBA00004651"/>
    </source>
</evidence>